<sequence>MDCVQESDCDCAMFADDIKIWKVIHNAADGDDFKVNLRRLDEWSRKWLLPFNSNKCAVLRLRNRNQVIDMQTCYVNDIPLREAKKQKDLDIWISDNLKPSTQGCKATKSANSMVNATKWAFEAFSADFFSKVFGTFIRPHLEYAIDGSVNPAGFQPARKGTAASHKIIKR</sequence>
<dbReference type="WBParaSite" id="SSLN_0000162001-mRNA-1">
    <property type="protein sequence ID" value="SSLN_0000162001-mRNA-1"/>
    <property type="gene ID" value="SSLN_0000162001"/>
</dbReference>
<dbReference type="STRING" id="70667.A0A183SBG3"/>
<protein>
    <submittedName>
        <fullName evidence="3">Reverse transcriptase domain-containing protein</fullName>
    </submittedName>
</protein>
<evidence type="ECO:0000313" key="2">
    <source>
        <dbReference type="Proteomes" id="UP000275846"/>
    </source>
</evidence>
<proteinExistence type="predicted"/>
<name>A0A183SBG3_SCHSO</name>
<dbReference type="AlphaFoldDB" id="A0A183SBG3"/>
<dbReference type="EMBL" id="UYSU01003962">
    <property type="protein sequence ID" value="VDL87946.1"/>
    <property type="molecule type" value="Genomic_DNA"/>
</dbReference>
<accession>A0A183SBG3</accession>
<reference evidence="3" key="1">
    <citation type="submission" date="2016-06" db="UniProtKB">
        <authorList>
            <consortium name="WormBaseParasite"/>
        </authorList>
    </citation>
    <scope>IDENTIFICATION</scope>
</reference>
<keyword evidence="2" id="KW-1185">Reference proteome</keyword>
<gene>
    <name evidence="1" type="ORF">SSLN_LOCUS1561</name>
</gene>
<reference evidence="1 2" key="2">
    <citation type="submission" date="2018-11" db="EMBL/GenBank/DDBJ databases">
        <authorList>
            <consortium name="Pathogen Informatics"/>
        </authorList>
    </citation>
    <scope>NUCLEOTIDE SEQUENCE [LARGE SCALE GENOMIC DNA]</scope>
    <source>
        <strain evidence="1 2">NST_G2</strain>
    </source>
</reference>
<evidence type="ECO:0000313" key="1">
    <source>
        <dbReference type="EMBL" id="VDL87946.1"/>
    </source>
</evidence>
<dbReference type="Proteomes" id="UP000275846">
    <property type="component" value="Unassembled WGS sequence"/>
</dbReference>
<organism evidence="3">
    <name type="scientific">Schistocephalus solidus</name>
    <name type="common">Tapeworm</name>
    <dbReference type="NCBI Taxonomy" id="70667"/>
    <lineage>
        <taxon>Eukaryota</taxon>
        <taxon>Metazoa</taxon>
        <taxon>Spiralia</taxon>
        <taxon>Lophotrochozoa</taxon>
        <taxon>Platyhelminthes</taxon>
        <taxon>Cestoda</taxon>
        <taxon>Eucestoda</taxon>
        <taxon>Diphyllobothriidea</taxon>
        <taxon>Diphyllobothriidae</taxon>
        <taxon>Schistocephalus</taxon>
    </lineage>
</organism>
<evidence type="ECO:0000313" key="3">
    <source>
        <dbReference type="WBParaSite" id="SSLN_0000162001-mRNA-1"/>
    </source>
</evidence>